<keyword evidence="3" id="KW-0964">Secreted</keyword>
<evidence type="ECO:0000313" key="9">
    <source>
        <dbReference type="EMBL" id="CAF4147955.1"/>
    </source>
</evidence>
<sequence length="166" mass="19115">MPFCSSSNTSNILFALPSQFGWQYDSNRLFTNNTLAMSLDSWWPAANYYLSVIPFLTAVDVGIIPHESFRIIKYEHFYSNSSDCSHQVAKRPMWSAYIASINDALSLVESKTVFLPSNLERLFGYVWARLINLIGMSRKNKNLSETIKNQRAFLPRRMLLDSDRSK</sequence>
<keyword evidence="11" id="KW-1185">Reference proteome</keyword>
<proteinExistence type="inferred from homology"/>
<evidence type="ECO:0000256" key="3">
    <source>
        <dbReference type="ARBA" id="ARBA00022525"/>
    </source>
</evidence>
<evidence type="ECO:0000256" key="2">
    <source>
        <dbReference type="ARBA" id="ARBA00009122"/>
    </source>
</evidence>
<dbReference type="GO" id="GO:0005615">
    <property type="term" value="C:extracellular space"/>
    <property type="evidence" value="ECO:0007669"/>
    <property type="project" value="TreeGrafter"/>
</dbReference>
<evidence type="ECO:0000313" key="6">
    <source>
        <dbReference type="EMBL" id="CAF2053558.1"/>
    </source>
</evidence>
<dbReference type="AlphaFoldDB" id="A0A819UNA0"/>
<comment type="caution">
    <text evidence="8">The sequence shown here is derived from an EMBL/GenBank/DDBJ whole genome shotgun (WGS) entry which is preliminary data.</text>
</comment>
<dbReference type="EMBL" id="CAJNRF010003886">
    <property type="protein sequence ID" value="CAF2053558.1"/>
    <property type="molecule type" value="Genomic_DNA"/>
</dbReference>
<dbReference type="EMBL" id="CAJOBG010005312">
    <property type="protein sequence ID" value="CAF4147955.1"/>
    <property type="molecule type" value="Genomic_DNA"/>
</dbReference>
<comment type="similarity">
    <text evidence="2">Belongs to the LEG1 family.</text>
</comment>
<dbReference type="EMBL" id="CAJNRG010006912">
    <property type="protein sequence ID" value="CAF2089733.1"/>
    <property type="molecule type" value="Genomic_DNA"/>
</dbReference>
<evidence type="ECO:0000256" key="1">
    <source>
        <dbReference type="ARBA" id="ARBA00004613"/>
    </source>
</evidence>
<evidence type="ECO:0000256" key="5">
    <source>
        <dbReference type="ARBA" id="ARBA00023180"/>
    </source>
</evidence>
<dbReference type="EMBL" id="CAJOBF010003277">
    <property type="protein sequence ID" value="CAF4083125.1"/>
    <property type="molecule type" value="Genomic_DNA"/>
</dbReference>
<dbReference type="Proteomes" id="UP000663866">
    <property type="component" value="Unassembled WGS sequence"/>
</dbReference>
<keyword evidence="5" id="KW-0325">Glycoprotein</keyword>
<dbReference type="Proteomes" id="UP000663856">
    <property type="component" value="Unassembled WGS sequence"/>
</dbReference>
<dbReference type="Pfam" id="PF05612">
    <property type="entry name" value="Leg1"/>
    <property type="match status" value="1"/>
</dbReference>
<dbReference type="PANTHER" id="PTHR18820:SF1">
    <property type="entry name" value="PROTEIN LEG1 HOMOLOG"/>
    <property type="match status" value="1"/>
</dbReference>
<organism evidence="8 10">
    <name type="scientific">Rotaria magnacalcarata</name>
    <dbReference type="NCBI Taxonomy" id="392030"/>
    <lineage>
        <taxon>Eukaryota</taxon>
        <taxon>Metazoa</taxon>
        <taxon>Spiralia</taxon>
        <taxon>Gnathifera</taxon>
        <taxon>Rotifera</taxon>
        <taxon>Eurotatoria</taxon>
        <taxon>Bdelloidea</taxon>
        <taxon>Philodinida</taxon>
        <taxon>Philodinidae</taxon>
        <taxon>Rotaria</taxon>
    </lineage>
</organism>
<keyword evidence="4" id="KW-0732">Signal</keyword>
<dbReference type="Proteomes" id="UP000663842">
    <property type="component" value="Unassembled WGS sequence"/>
</dbReference>
<protein>
    <submittedName>
        <fullName evidence="8">Uncharacterized protein</fullName>
    </submittedName>
</protein>
<evidence type="ECO:0000313" key="10">
    <source>
        <dbReference type="Proteomes" id="UP000663842"/>
    </source>
</evidence>
<reference evidence="8" key="1">
    <citation type="submission" date="2021-02" db="EMBL/GenBank/DDBJ databases">
        <authorList>
            <person name="Nowell W R."/>
        </authorList>
    </citation>
    <scope>NUCLEOTIDE SEQUENCE</scope>
</reference>
<evidence type="ECO:0000256" key="4">
    <source>
        <dbReference type="ARBA" id="ARBA00022729"/>
    </source>
</evidence>
<dbReference type="Proteomes" id="UP000663887">
    <property type="component" value="Unassembled WGS sequence"/>
</dbReference>
<dbReference type="PANTHER" id="PTHR18820">
    <property type="entry name" value="LEG1"/>
    <property type="match status" value="1"/>
</dbReference>
<name>A0A819UNA0_9BILA</name>
<evidence type="ECO:0000313" key="8">
    <source>
        <dbReference type="EMBL" id="CAF4083125.1"/>
    </source>
</evidence>
<evidence type="ECO:0000313" key="11">
    <source>
        <dbReference type="Proteomes" id="UP000663866"/>
    </source>
</evidence>
<dbReference type="InterPro" id="IPR008499">
    <property type="entry name" value="Leg1"/>
</dbReference>
<accession>A0A819UNA0</accession>
<gene>
    <name evidence="9" type="ORF">OVN521_LOCUS23435</name>
    <name evidence="8" type="ORF">UXM345_LOCUS21197</name>
    <name evidence="6" type="ORF">WKI299_LOCUS10758</name>
    <name evidence="7" type="ORF">XDN619_LOCUS16358</name>
</gene>
<evidence type="ECO:0000313" key="7">
    <source>
        <dbReference type="EMBL" id="CAF2089733.1"/>
    </source>
</evidence>
<comment type="subcellular location">
    <subcellularLocation>
        <location evidence="1">Secreted</location>
    </subcellularLocation>
</comment>